<organism evidence="1 2">
    <name type="scientific">Nocardia rhizosphaerae</name>
    <dbReference type="NCBI Taxonomy" id="1691571"/>
    <lineage>
        <taxon>Bacteria</taxon>
        <taxon>Bacillati</taxon>
        <taxon>Actinomycetota</taxon>
        <taxon>Actinomycetes</taxon>
        <taxon>Mycobacteriales</taxon>
        <taxon>Nocardiaceae</taxon>
        <taxon>Nocardia</taxon>
    </lineage>
</organism>
<protein>
    <recommendedName>
        <fullName evidence="3">SPOR domain-containing protein</fullName>
    </recommendedName>
</protein>
<proteinExistence type="predicted"/>
<evidence type="ECO:0000313" key="1">
    <source>
        <dbReference type="EMBL" id="MFC4124965.1"/>
    </source>
</evidence>
<name>A0ABV8L2I0_9NOCA</name>
<keyword evidence="2" id="KW-1185">Reference proteome</keyword>
<sequence>MSAPTIEQARAMFRVHGSGSGFRVQQRCGRWETLGSPYATAEEAQAAAERYAESYVAHFADGGI</sequence>
<comment type="caution">
    <text evidence="1">The sequence shown here is derived from an EMBL/GenBank/DDBJ whole genome shotgun (WGS) entry which is preliminary data.</text>
</comment>
<dbReference type="EMBL" id="JBHSBA010000003">
    <property type="protein sequence ID" value="MFC4124965.1"/>
    <property type="molecule type" value="Genomic_DNA"/>
</dbReference>
<accession>A0ABV8L2I0</accession>
<dbReference type="Proteomes" id="UP001595767">
    <property type="component" value="Unassembled WGS sequence"/>
</dbReference>
<gene>
    <name evidence="1" type="ORF">ACFOW8_08505</name>
</gene>
<evidence type="ECO:0000313" key="2">
    <source>
        <dbReference type="Proteomes" id="UP001595767"/>
    </source>
</evidence>
<evidence type="ECO:0008006" key="3">
    <source>
        <dbReference type="Google" id="ProtNLM"/>
    </source>
</evidence>
<reference evidence="2" key="1">
    <citation type="journal article" date="2019" name="Int. J. Syst. Evol. Microbiol.">
        <title>The Global Catalogue of Microorganisms (GCM) 10K type strain sequencing project: providing services to taxonomists for standard genome sequencing and annotation.</title>
        <authorList>
            <consortium name="The Broad Institute Genomics Platform"/>
            <consortium name="The Broad Institute Genome Sequencing Center for Infectious Disease"/>
            <person name="Wu L."/>
            <person name="Ma J."/>
        </authorList>
    </citation>
    <scope>NUCLEOTIDE SEQUENCE [LARGE SCALE GENOMIC DNA]</scope>
    <source>
        <strain evidence="2">CGMCC 4.7204</strain>
    </source>
</reference>
<dbReference type="RefSeq" id="WP_378547927.1">
    <property type="nucleotide sequence ID" value="NZ_JBHSBA010000003.1"/>
</dbReference>